<reference evidence="3 4" key="1">
    <citation type="journal article" date="2019" name="Nat. Ecol. Evol.">
        <title>Megaphylogeny resolves global patterns of mushroom evolution.</title>
        <authorList>
            <person name="Varga T."/>
            <person name="Krizsan K."/>
            <person name="Foldi C."/>
            <person name="Dima B."/>
            <person name="Sanchez-Garcia M."/>
            <person name="Sanchez-Ramirez S."/>
            <person name="Szollosi G.J."/>
            <person name="Szarkandi J.G."/>
            <person name="Papp V."/>
            <person name="Albert L."/>
            <person name="Andreopoulos W."/>
            <person name="Angelini C."/>
            <person name="Antonin V."/>
            <person name="Barry K.W."/>
            <person name="Bougher N.L."/>
            <person name="Buchanan P."/>
            <person name="Buyck B."/>
            <person name="Bense V."/>
            <person name="Catcheside P."/>
            <person name="Chovatia M."/>
            <person name="Cooper J."/>
            <person name="Damon W."/>
            <person name="Desjardin D."/>
            <person name="Finy P."/>
            <person name="Geml J."/>
            <person name="Haridas S."/>
            <person name="Hughes K."/>
            <person name="Justo A."/>
            <person name="Karasinski D."/>
            <person name="Kautmanova I."/>
            <person name="Kiss B."/>
            <person name="Kocsube S."/>
            <person name="Kotiranta H."/>
            <person name="LaButti K.M."/>
            <person name="Lechner B.E."/>
            <person name="Liimatainen K."/>
            <person name="Lipzen A."/>
            <person name="Lukacs Z."/>
            <person name="Mihaltcheva S."/>
            <person name="Morgado L.N."/>
            <person name="Niskanen T."/>
            <person name="Noordeloos M.E."/>
            <person name="Ohm R.A."/>
            <person name="Ortiz-Santana B."/>
            <person name="Ovrebo C."/>
            <person name="Racz N."/>
            <person name="Riley R."/>
            <person name="Savchenko A."/>
            <person name="Shiryaev A."/>
            <person name="Soop K."/>
            <person name="Spirin V."/>
            <person name="Szebenyi C."/>
            <person name="Tomsovsky M."/>
            <person name="Tulloss R.E."/>
            <person name="Uehling J."/>
            <person name="Grigoriev I.V."/>
            <person name="Vagvolgyi C."/>
            <person name="Papp T."/>
            <person name="Martin F.M."/>
            <person name="Miettinen O."/>
            <person name="Hibbett D.S."/>
            <person name="Nagy L.G."/>
        </authorList>
    </citation>
    <scope>NUCLEOTIDE SEQUENCE [LARGE SCALE GENOMIC DNA]</scope>
    <source>
        <strain evidence="3 4">FP101781</strain>
    </source>
</reference>
<dbReference type="OrthoDB" id="3364132at2759"/>
<name>A0A4Y7TGV4_COPMI</name>
<feature type="region of interest" description="Disordered" evidence="1">
    <location>
        <begin position="220"/>
        <end position="253"/>
    </location>
</feature>
<dbReference type="Pfam" id="PF25534">
    <property type="entry name" value="DUF7918"/>
    <property type="match status" value="1"/>
</dbReference>
<feature type="domain" description="DUF7918" evidence="2">
    <location>
        <begin position="8"/>
        <end position="217"/>
    </location>
</feature>
<dbReference type="AlphaFoldDB" id="A0A4Y7TGV4"/>
<sequence>MPLSPQGFEAWIEVDGRRLEEFKIEMEWEKVVCWVPCEAGKEFAIGCSLPWYKVCTTNHAIKVHLDGKVPHVVPNLVRQDWSLDPATRLFKEELVNGGASIRAFQFGALELTGDTDEARVFPDDDALLDGPTPQFGEISVHFSSAQAFVPIQDHPGAIGNFKEDYRAHERSKKLGEEKPRIGGAPIWNMALGIKGEFTFVFKYRPMDVLVADGIAPRGANQPRENAAASGSTAPQIGLSSSKRKWSEVKEEGEDDKVARSWFDPMDDEIERMENELATMKAKRAQGESTGSQPLVKRVKQEHMSAFGPGEVIDLADLLSGAHVKPESKVLFCGELIDLT</sequence>
<dbReference type="InterPro" id="IPR057678">
    <property type="entry name" value="DUF7918"/>
</dbReference>
<dbReference type="Proteomes" id="UP000298030">
    <property type="component" value="Unassembled WGS sequence"/>
</dbReference>
<keyword evidence="4" id="KW-1185">Reference proteome</keyword>
<dbReference type="PANTHER" id="PTHR36223:SF1">
    <property type="entry name" value="TRANSCRIPTION ELONGATION FACTOR EAF N-TERMINAL DOMAIN-CONTAINING PROTEIN"/>
    <property type="match status" value="1"/>
</dbReference>
<dbReference type="STRING" id="71717.A0A4Y7TGV4"/>
<dbReference type="EMBL" id="QPFP01000012">
    <property type="protein sequence ID" value="TEB33410.1"/>
    <property type="molecule type" value="Genomic_DNA"/>
</dbReference>
<proteinExistence type="predicted"/>
<feature type="compositionally biased region" description="Polar residues" evidence="1">
    <location>
        <begin position="228"/>
        <end position="240"/>
    </location>
</feature>
<evidence type="ECO:0000313" key="4">
    <source>
        <dbReference type="Proteomes" id="UP000298030"/>
    </source>
</evidence>
<protein>
    <recommendedName>
        <fullName evidence="2">DUF7918 domain-containing protein</fullName>
    </recommendedName>
</protein>
<gene>
    <name evidence="3" type="ORF">FA13DRAFT_1708225</name>
</gene>
<dbReference type="PANTHER" id="PTHR36223">
    <property type="entry name" value="BETA-LACTAMASE-TYPE TRANSPEPTIDASE FOLD DOMAIN CONTAINING PROTEIN"/>
    <property type="match status" value="1"/>
</dbReference>
<comment type="caution">
    <text evidence="3">The sequence shown here is derived from an EMBL/GenBank/DDBJ whole genome shotgun (WGS) entry which is preliminary data.</text>
</comment>
<evidence type="ECO:0000313" key="3">
    <source>
        <dbReference type="EMBL" id="TEB33410.1"/>
    </source>
</evidence>
<accession>A0A4Y7TGV4</accession>
<evidence type="ECO:0000259" key="2">
    <source>
        <dbReference type="Pfam" id="PF25534"/>
    </source>
</evidence>
<evidence type="ECO:0000256" key="1">
    <source>
        <dbReference type="SAM" id="MobiDB-lite"/>
    </source>
</evidence>
<organism evidence="3 4">
    <name type="scientific">Coprinellus micaceus</name>
    <name type="common">Glistening ink-cap mushroom</name>
    <name type="synonym">Coprinus micaceus</name>
    <dbReference type="NCBI Taxonomy" id="71717"/>
    <lineage>
        <taxon>Eukaryota</taxon>
        <taxon>Fungi</taxon>
        <taxon>Dikarya</taxon>
        <taxon>Basidiomycota</taxon>
        <taxon>Agaricomycotina</taxon>
        <taxon>Agaricomycetes</taxon>
        <taxon>Agaricomycetidae</taxon>
        <taxon>Agaricales</taxon>
        <taxon>Agaricineae</taxon>
        <taxon>Psathyrellaceae</taxon>
        <taxon>Coprinellus</taxon>
    </lineage>
</organism>